<dbReference type="SUPFAM" id="SSF54001">
    <property type="entry name" value="Cysteine proteinases"/>
    <property type="match status" value="1"/>
</dbReference>
<feature type="region of interest" description="Disordered" evidence="4">
    <location>
        <begin position="445"/>
        <end position="466"/>
    </location>
</feature>
<comment type="similarity">
    <text evidence="1">Belongs to the peptidase C48 family.</text>
</comment>
<dbReference type="AlphaFoldDB" id="A0A484NRE9"/>
<dbReference type="Pfam" id="PF02902">
    <property type="entry name" value="Peptidase_C48"/>
    <property type="match status" value="1"/>
</dbReference>
<evidence type="ECO:0000259" key="5">
    <source>
        <dbReference type="PROSITE" id="PS50600"/>
    </source>
</evidence>
<dbReference type="PANTHER" id="PTHR48449:SF1">
    <property type="entry name" value="DUF1985 DOMAIN-CONTAINING PROTEIN"/>
    <property type="match status" value="1"/>
</dbReference>
<feature type="domain" description="Ubiquitin-like protease family profile" evidence="5">
    <location>
        <begin position="573"/>
        <end position="778"/>
    </location>
</feature>
<dbReference type="Gene3D" id="3.40.395.10">
    <property type="entry name" value="Adenoviral Proteinase, Chain A"/>
    <property type="match status" value="1"/>
</dbReference>
<dbReference type="InterPro" id="IPR003653">
    <property type="entry name" value="Peptidase_C48_C"/>
</dbReference>
<keyword evidence="3" id="KW-0378">Hydrolase</keyword>
<evidence type="ECO:0000256" key="3">
    <source>
        <dbReference type="ARBA" id="ARBA00022801"/>
    </source>
</evidence>
<evidence type="ECO:0000256" key="1">
    <source>
        <dbReference type="ARBA" id="ARBA00005234"/>
    </source>
</evidence>
<feature type="compositionally biased region" description="Basic residues" evidence="4">
    <location>
        <begin position="319"/>
        <end position="333"/>
    </location>
</feature>
<dbReference type="GO" id="GO:0008234">
    <property type="term" value="F:cysteine-type peptidase activity"/>
    <property type="evidence" value="ECO:0007669"/>
    <property type="project" value="InterPro"/>
</dbReference>
<dbReference type="PROSITE" id="PS50600">
    <property type="entry name" value="ULP_PROTEASE"/>
    <property type="match status" value="1"/>
</dbReference>
<evidence type="ECO:0000256" key="4">
    <source>
        <dbReference type="SAM" id="MobiDB-lite"/>
    </source>
</evidence>
<dbReference type="GO" id="GO:0006508">
    <property type="term" value="P:proteolysis"/>
    <property type="evidence" value="ECO:0007669"/>
    <property type="project" value="UniProtKB-KW"/>
</dbReference>
<accession>A0A484NRE9</accession>
<dbReference type="InterPro" id="IPR038765">
    <property type="entry name" value="Papain-like_cys_pep_sf"/>
</dbReference>
<dbReference type="OrthoDB" id="5065855at2759"/>
<reference evidence="6 7" key="1">
    <citation type="submission" date="2018-04" db="EMBL/GenBank/DDBJ databases">
        <authorList>
            <person name="Vogel A."/>
        </authorList>
    </citation>
    <scope>NUCLEOTIDE SEQUENCE [LARGE SCALE GENOMIC DNA]</scope>
</reference>
<dbReference type="PANTHER" id="PTHR48449">
    <property type="entry name" value="DUF1985 DOMAIN-CONTAINING PROTEIN"/>
    <property type="match status" value="1"/>
</dbReference>
<dbReference type="EMBL" id="OOIL02006841">
    <property type="protein sequence ID" value="VFR02989.1"/>
    <property type="molecule type" value="Genomic_DNA"/>
</dbReference>
<proteinExistence type="inferred from homology"/>
<sequence>MTTRSSAAKKTATRIMVDDDDDFVDKIPIIQTRNLVKTTAGRVYRRLCDEEILVGKTGLKVTCFCNLCVGSTTVKGVVSALEMAELKNSAFGIFFKLGKIKWVNGQLLILLALNHVEPINKSGEVDRLNFHIGDRIVEFKKTDFALITGLRFGRESRFEDSDLAKANDISTRYFNGKMSVSRIEVENVFKGIANRRDKEQLDAVKLALLNIIVNHVESGQWDEMVATTSEKAMEKIAMLFALGDSKKDKGNNGSGERVDESYGAGRRKLKGKLHWGCDGTVNHEEINVQRKEKRKMRMEVTKLRIAFNAHTRLLNGYISRKRNGKQRHSSKKRTTADNSMPSFDLGFESQENNDGTEHDVADDVWQEDINMDAEIGTQPGLSGNDLHDPLNDISTQEVEGRWLKSLHGLGLGKDSEKNGDKQECDKVSLNMVKDVMQSGNVGKDVTVEDVPCTGVDRPKEASPMNGQENDIEVDVAGFTDKVETASQVIEAIQDLPEDAIFSPVEENLGENYKNPKDEVLRSGTGSDLLKGMCEEVKDSKDDDEVVNEEPCTQIVASGRKYKAHEDVLDPSEYKLHYGEEDTLTKTWYYNIFFSWGWLSDTHLDVIFYYLRMKGVEFGLEQRYTTTDTSFLALLKTLCGRYMKKELTIEEATRNKTVRSTIMGGKMEYARPWQSADFVYMPLNTGNHWTLLVLDIKQKLIRSYDSSTRRNDSKRKLKPFLPCLQMFLPKIMDKLGVYDGREEGPVGDDVIAVEDGSCCPQQNDGSSCGMFVVKMAEFLMMGCDVGDMDDHEIAEYRKKMTVELLAYCAV</sequence>
<evidence type="ECO:0000313" key="7">
    <source>
        <dbReference type="Proteomes" id="UP000595140"/>
    </source>
</evidence>
<evidence type="ECO:0000313" key="6">
    <source>
        <dbReference type="EMBL" id="VFR02989.1"/>
    </source>
</evidence>
<name>A0A484NRE9_9ASTE</name>
<evidence type="ECO:0000256" key="2">
    <source>
        <dbReference type="ARBA" id="ARBA00022670"/>
    </source>
</evidence>
<keyword evidence="7" id="KW-1185">Reference proteome</keyword>
<organism evidence="6 7">
    <name type="scientific">Cuscuta campestris</name>
    <dbReference type="NCBI Taxonomy" id="132261"/>
    <lineage>
        <taxon>Eukaryota</taxon>
        <taxon>Viridiplantae</taxon>
        <taxon>Streptophyta</taxon>
        <taxon>Embryophyta</taxon>
        <taxon>Tracheophyta</taxon>
        <taxon>Spermatophyta</taxon>
        <taxon>Magnoliopsida</taxon>
        <taxon>eudicotyledons</taxon>
        <taxon>Gunneridae</taxon>
        <taxon>Pentapetalae</taxon>
        <taxon>asterids</taxon>
        <taxon>lamiids</taxon>
        <taxon>Solanales</taxon>
        <taxon>Convolvulaceae</taxon>
        <taxon>Cuscuteae</taxon>
        <taxon>Cuscuta</taxon>
        <taxon>Cuscuta subgen. Grammica</taxon>
        <taxon>Cuscuta sect. Cleistogrammica</taxon>
    </lineage>
</organism>
<protein>
    <recommendedName>
        <fullName evidence="5">Ubiquitin-like protease family profile domain-containing protein</fullName>
    </recommendedName>
</protein>
<keyword evidence="2" id="KW-0645">Protease</keyword>
<gene>
    <name evidence="6" type="ORF">CCAM_LOCUS44764</name>
</gene>
<dbReference type="Proteomes" id="UP000595140">
    <property type="component" value="Unassembled WGS sequence"/>
</dbReference>
<feature type="region of interest" description="Disordered" evidence="4">
    <location>
        <begin position="317"/>
        <end position="357"/>
    </location>
</feature>